<dbReference type="GO" id="GO:0007264">
    <property type="term" value="P:small GTPase-mediated signal transduction"/>
    <property type="evidence" value="ECO:0007669"/>
    <property type="project" value="InterPro"/>
</dbReference>
<feature type="non-terminal residue" evidence="1">
    <location>
        <position position="1"/>
    </location>
</feature>
<dbReference type="InterPro" id="IPR026791">
    <property type="entry name" value="DOCK"/>
</dbReference>
<accession>A0A0B6YIT2</accession>
<name>A0A0B6YIT2_9EUPU</name>
<feature type="non-terminal residue" evidence="1">
    <location>
        <position position="69"/>
    </location>
</feature>
<dbReference type="AlphaFoldDB" id="A0A0B6YIT2"/>
<dbReference type="PANTHER" id="PTHR23317:SF26">
    <property type="entry name" value="ZIZIMIN, ISOFORM K"/>
    <property type="match status" value="1"/>
</dbReference>
<dbReference type="GO" id="GO:0005085">
    <property type="term" value="F:guanyl-nucleotide exchange factor activity"/>
    <property type="evidence" value="ECO:0007669"/>
    <property type="project" value="InterPro"/>
</dbReference>
<evidence type="ECO:0000313" key="1">
    <source>
        <dbReference type="EMBL" id="CEK56102.1"/>
    </source>
</evidence>
<dbReference type="PANTHER" id="PTHR23317">
    <property type="entry name" value="DEDICATOR OF CYTOKINESIS DOCK"/>
    <property type="match status" value="1"/>
</dbReference>
<proteinExistence type="predicted"/>
<dbReference type="EMBL" id="HACG01009237">
    <property type="protein sequence ID" value="CEK56102.1"/>
    <property type="molecule type" value="Transcribed_RNA"/>
</dbReference>
<organism evidence="1">
    <name type="scientific">Arion vulgaris</name>
    <dbReference type="NCBI Taxonomy" id="1028688"/>
    <lineage>
        <taxon>Eukaryota</taxon>
        <taxon>Metazoa</taxon>
        <taxon>Spiralia</taxon>
        <taxon>Lophotrochozoa</taxon>
        <taxon>Mollusca</taxon>
        <taxon>Gastropoda</taxon>
        <taxon>Heterobranchia</taxon>
        <taxon>Euthyneura</taxon>
        <taxon>Panpulmonata</taxon>
        <taxon>Eupulmonata</taxon>
        <taxon>Stylommatophora</taxon>
        <taxon>Helicina</taxon>
        <taxon>Arionoidea</taxon>
        <taxon>Arionidae</taxon>
        <taxon>Arion</taxon>
    </lineage>
</organism>
<reference evidence="1" key="1">
    <citation type="submission" date="2014-12" db="EMBL/GenBank/DDBJ databases">
        <title>Insight into the proteome of Arion vulgaris.</title>
        <authorList>
            <person name="Aradska J."/>
            <person name="Bulat T."/>
            <person name="Smidak R."/>
            <person name="Sarate P."/>
            <person name="Gangsoo J."/>
            <person name="Sialana F."/>
            <person name="Bilban M."/>
            <person name="Lubec G."/>
        </authorList>
    </citation>
    <scope>NUCLEOTIDE SEQUENCE</scope>
    <source>
        <tissue evidence="1">Skin</tissue>
    </source>
</reference>
<protein>
    <submittedName>
        <fullName evidence="1">Uncharacterized protein</fullName>
    </submittedName>
</protein>
<sequence>AQCIEPYLKGSDSKTAQKVHRQMKQFCSRIGHYRMPFSWSAIPLSSMPHRIIKMPLYRQETSRFSEDEV</sequence>
<gene>
    <name evidence="1" type="primary">ORF26797</name>
</gene>